<evidence type="ECO:0000256" key="3">
    <source>
        <dbReference type="ARBA" id="ARBA00022692"/>
    </source>
</evidence>
<feature type="transmembrane region" description="Helical" evidence="8">
    <location>
        <begin position="360"/>
        <end position="379"/>
    </location>
</feature>
<dbReference type="RefSeq" id="WP_106392126.1">
    <property type="nucleotide sequence ID" value="NZ_PVNK01000136.1"/>
</dbReference>
<keyword evidence="5 8" id="KW-0472">Membrane</keyword>
<feature type="transmembrane region" description="Helical" evidence="8">
    <location>
        <begin position="752"/>
        <end position="768"/>
    </location>
</feature>
<dbReference type="EMBL" id="PVNK01000136">
    <property type="protein sequence ID" value="PRQ01057.1"/>
    <property type="molecule type" value="Genomic_DNA"/>
</dbReference>
<dbReference type="PANTHER" id="PTHR33406:SF13">
    <property type="entry name" value="MEMBRANE PROTEIN YDFJ"/>
    <property type="match status" value="1"/>
</dbReference>
<feature type="region of interest" description="Disordered" evidence="7">
    <location>
        <begin position="189"/>
        <end position="224"/>
    </location>
</feature>
<feature type="transmembrane region" description="Helical" evidence="8">
    <location>
        <begin position="518"/>
        <end position="535"/>
    </location>
</feature>
<name>A0A2S9Y7I8_9BACT</name>
<feature type="domain" description="Membrane transport protein MMPL" evidence="9">
    <location>
        <begin position="292"/>
        <end position="487"/>
    </location>
</feature>
<dbReference type="OrthoDB" id="49344at2"/>
<feature type="transmembrane region" description="Helical" evidence="8">
    <location>
        <begin position="339"/>
        <end position="355"/>
    </location>
</feature>
<evidence type="ECO:0000256" key="5">
    <source>
        <dbReference type="ARBA" id="ARBA00023136"/>
    </source>
</evidence>
<feature type="compositionally biased region" description="Low complexity" evidence="7">
    <location>
        <begin position="189"/>
        <end position="198"/>
    </location>
</feature>
<keyword evidence="6" id="KW-0175">Coiled coil</keyword>
<feature type="coiled-coil region" evidence="6">
    <location>
        <begin position="129"/>
        <end position="156"/>
    </location>
</feature>
<accession>A0A2S9Y7I8</accession>
<dbReference type="InterPro" id="IPR004869">
    <property type="entry name" value="MMPL_dom"/>
</dbReference>
<dbReference type="Pfam" id="PF03176">
    <property type="entry name" value="MMPL"/>
    <property type="match status" value="1"/>
</dbReference>
<keyword evidence="2" id="KW-1003">Cell membrane</keyword>
<dbReference type="Gene3D" id="1.20.1640.10">
    <property type="entry name" value="Multidrug efflux transporter AcrB transmembrane domain"/>
    <property type="match status" value="2"/>
</dbReference>
<evidence type="ECO:0000256" key="8">
    <source>
        <dbReference type="SAM" id="Phobius"/>
    </source>
</evidence>
<keyword evidence="3 8" id="KW-0812">Transmembrane</keyword>
<keyword evidence="11" id="KW-1185">Reference proteome</keyword>
<evidence type="ECO:0000313" key="10">
    <source>
        <dbReference type="EMBL" id="PRQ01057.1"/>
    </source>
</evidence>
<gene>
    <name evidence="10" type="ORF">ENSA5_27390</name>
</gene>
<dbReference type="AlphaFoldDB" id="A0A2S9Y7I8"/>
<feature type="transmembrane region" description="Helical" evidence="8">
    <location>
        <begin position="457"/>
        <end position="483"/>
    </location>
</feature>
<dbReference type="Proteomes" id="UP000237968">
    <property type="component" value="Unassembled WGS sequence"/>
</dbReference>
<dbReference type="GO" id="GO:0005886">
    <property type="term" value="C:plasma membrane"/>
    <property type="evidence" value="ECO:0007669"/>
    <property type="project" value="UniProtKB-SubCell"/>
</dbReference>
<feature type="transmembrane region" description="Helical" evidence="8">
    <location>
        <begin position="865"/>
        <end position="884"/>
    </location>
</feature>
<feature type="transmembrane region" description="Helical" evidence="8">
    <location>
        <begin position="801"/>
        <end position="824"/>
    </location>
</feature>
<dbReference type="PANTHER" id="PTHR33406">
    <property type="entry name" value="MEMBRANE PROTEIN MJ1562-RELATED"/>
    <property type="match status" value="1"/>
</dbReference>
<feature type="transmembrane region" description="Helical" evidence="8">
    <location>
        <begin position="836"/>
        <end position="859"/>
    </location>
</feature>
<reference evidence="10 11" key="1">
    <citation type="submission" date="2018-03" db="EMBL/GenBank/DDBJ databases">
        <title>Draft Genome Sequences of the Obligatory Marine Myxobacteria Enhygromyxa salina SWB005.</title>
        <authorList>
            <person name="Poehlein A."/>
            <person name="Moghaddam J.A."/>
            <person name="Harms H."/>
            <person name="Alanjari M."/>
            <person name="Koenig G.M."/>
            <person name="Daniel R."/>
            <person name="Schaeberle T.F."/>
        </authorList>
    </citation>
    <scope>NUCLEOTIDE SEQUENCE [LARGE SCALE GENOMIC DNA]</scope>
    <source>
        <strain evidence="10 11">SWB005</strain>
    </source>
</reference>
<proteinExistence type="predicted"/>
<sequence>MATETVPARPGPLARRSANLVGWLTRGKARSGVALITAVLLGLLAVWFGASISIDTDLRSLLPASAPSVAALDLLEERKGSAEGFVIAIEAPSPGDANAMVLGIAAEVASWPETTSLTVERDYTPLRAHALYMLELEDLEKLRDELEAERKQAIARMMGPGLVEGEVDTSDVSVGDDWDDEFEELDWGAPEPKAEQPAPEQPQPEQPQPEQQKDEPPGEGPDLEQFLRDQREGLLAQGVLDPKEIALIWPEENERGEIPWTARVGMPYAAEGGKIRTIHASLSKPATDVQFAQDAIARVERRAASLRAKGVAAETRVQVVSAYNVSGPVNTILRDARRATWISASLVLAVLLLGFRNLRVLPLVMVPMTVAMSLTLAVAKLSFGQLNALTVFLFAVLFGMGVDFSVHLYALRERQGRDADWPAVIREHFRPLLATMSTTSASLLVLMLAEFKAFREFGAISAAGVVLCFVAAIILVPVIDVLIGPLRRAPKVRAPLPELSDQSPAPIVPRFAGWFAKARYVLLVLLAGVALYGAPKLQMEKDTRVLNASNAGDAQSNKEISYRQTGGRYKSLALVADSPEQLDVVVDRLIAIEESGELLPGAIDIGEPRQPWVKEVYSLRTIMPTDQAAKAPVIEQIGARTNDLLAELPDLDDEARRYQTHLEALERMAKADPLTVDELPDWSLEPFRESESGRSDRIAHTYLRIAGWSIDELVAVRERLDEILEGTEVRAADSRLVFADLMTLVERDAKRIPLFALGVILLFIAIDVRRVGGTLACFATLGLGVTLAVAVMGLWPMRLNFFNLVVMPAVVGLGIDASIHLWHGRKKATLAATGKASLLAAMTTVAGFSGLLAANHAGLRSIGEVGVMAIVACVGVAFLALYPVRRG</sequence>
<feature type="transmembrane region" description="Helical" evidence="8">
    <location>
        <begin position="32"/>
        <end position="50"/>
    </location>
</feature>
<comment type="subcellular location">
    <subcellularLocation>
        <location evidence="1">Cell membrane</location>
        <topology evidence="1">Multi-pass membrane protein</topology>
    </subcellularLocation>
</comment>
<evidence type="ECO:0000259" key="9">
    <source>
        <dbReference type="Pfam" id="PF03176"/>
    </source>
</evidence>
<evidence type="ECO:0000313" key="11">
    <source>
        <dbReference type="Proteomes" id="UP000237968"/>
    </source>
</evidence>
<feature type="transmembrane region" description="Helical" evidence="8">
    <location>
        <begin position="391"/>
        <end position="411"/>
    </location>
</feature>
<evidence type="ECO:0000256" key="1">
    <source>
        <dbReference type="ARBA" id="ARBA00004651"/>
    </source>
</evidence>
<dbReference type="InterPro" id="IPR050545">
    <property type="entry name" value="Mycobact_MmpL"/>
</dbReference>
<evidence type="ECO:0000256" key="7">
    <source>
        <dbReference type="SAM" id="MobiDB-lite"/>
    </source>
</evidence>
<keyword evidence="4 8" id="KW-1133">Transmembrane helix</keyword>
<dbReference type="SUPFAM" id="SSF82866">
    <property type="entry name" value="Multidrug efflux transporter AcrB transmembrane domain"/>
    <property type="match status" value="2"/>
</dbReference>
<protein>
    <submittedName>
        <fullName evidence="10">MMPL family protein</fullName>
    </submittedName>
</protein>
<comment type="caution">
    <text evidence="10">The sequence shown here is derived from an EMBL/GenBank/DDBJ whole genome shotgun (WGS) entry which is preliminary data.</text>
</comment>
<evidence type="ECO:0000256" key="2">
    <source>
        <dbReference type="ARBA" id="ARBA00022475"/>
    </source>
</evidence>
<evidence type="ECO:0000256" key="4">
    <source>
        <dbReference type="ARBA" id="ARBA00022989"/>
    </source>
</evidence>
<evidence type="ECO:0000256" key="6">
    <source>
        <dbReference type="SAM" id="Coils"/>
    </source>
</evidence>
<feature type="transmembrane region" description="Helical" evidence="8">
    <location>
        <begin position="775"/>
        <end position="795"/>
    </location>
</feature>
<organism evidence="10 11">
    <name type="scientific">Enhygromyxa salina</name>
    <dbReference type="NCBI Taxonomy" id="215803"/>
    <lineage>
        <taxon>Bacteria</taxon>
        <taxon>Pseudomonadati</taxon>
        <taxon>Myxococcota</taxon>
        <taxon>Polyangia</taxon>
        <taxon>Nannocystales</taxon>
        <taxon>Nannocystaceae</taxon>
        <taxon>Enhygromyxa</taxon>
    </lineage>
</organism>